<protein>
    <recommendedName>
        <fullName evidence="4">ECF transporter S component</fullName>
    </recommendedName>
</protein>
<dbReference type="AlphaFoldDB" id="A0A3R7XH65"/>
<keyword evidence="1" id="KW-0472">Membrane</keyword>
<dbReference type="RefSeq" id="WP_259134265.1">
    <property type="nucleotide sequence ID" value="NZ_JANUCS010000005.1"/>
</dbReference>
<gene>
    <name evidence="2" type="ORF">D5R95_06180</name>
</gene>
<keyword evidence="1" id="KW-0812">Transmembrane</keyword>
<evidence type="ECO:0008006" key="4">
    <source>
        <dbReference type="Google" id="ProtNLM"/>
    </source>
</evidence>
<feature type="transmembrane region" description="Helical" evidence="1">
    <location>
        <begin position="45"/>
        <end position="78"/>
    </location>
</feature>
<dbReference type="EMBL" id="QZAB01000391">
    <property type="protein sequence ID" value="RQD83625.1"/>
    <property type="molecule type" value="Genomic_DNA"/>
</dbReference>
<evidence type="ECO:0000313" key="3">
    <source>
        <dbReference type="Proteomes" id="UP000284763"/>
    </source>
</evidence>
<feature type="transmembrane region" description="Helical" evidence="1">
    <location>
        <begin position="166"/>
        <end position="194"/>
    </location>
</feature>
<dbReference type="Proteomes" id="UP000284763">
    <property type="component" value="Unassembled WGS sequence"/>
</dbReference>
<evidence type="ECO:0000256" key="1">
    <source>
        <dbReference type="SAM" id="Phobius"/>
    </source>
</evidence>
<accession>A0A3R7XH65</accession>
<feature type="transmembrane region" description="Helical" evidence="1">
    <location>
        <begin position="90"/>
        <end position="109"/>
    </location>
</feature>
<evidence type="ECO:0000313" key="2">
    <source>
        <dbReference type="EMBL" id="RQD83625.1"/>
    </source>
</evidence>
<comment type="caution">
    <text evidence="2">The sequence shown here is derived from an EMBL/GenBank/DDBJ whole genome shotgun (WGS) entry which is preliminary data.</text>
</comment>
<feature type="transmembrane region" description="Helical" evidence="1">
    <location>
        <begin position="214"/>
        <end position="235"/>
    </location>
</feature>
<feature type="transmembrane region" description="Helical" evidence="1">
    <location>
        <begin position="15"/>
        <end position="33"/>
    </location>
</feature>
<reference evidence="2 3" key="1">
    <citation type="submission" date="2018-08" db="EMBL/GenBank/DDBJ databases">
        <title>The metabolism and importance of syntrophic acetate oxidation coupled to methane or sulfide production in haloalkaline environments.</title>
        <authorList>
            <person name="Timmers P.H.A."/>
            <person name="Vavourakis C.D."/>
            <person name="Sorokin D.Y."/>
            <person name="Sinninghe Damste J.S."/>
            <person name="Muyzer G."/>
            <person name="Stams A.J.M."/>
            <person name="Plugge C.M."/>
        </authorList>
    </citation>
    <scope>NUCLEOTIDE SEQUENCE [LARGE SCALE GENOMIC DNA]</scope>
    <source>
        <strain evidence="2">MSAO_Arc3</strain>
    </source>
</reference>
<name>A0A3R7XH65_9EURY</name>
<proteinExistence type="predicted"/>
<feature type="transmembrane region" description="Helical" evidence="1">
    <location>
        <begin position="136"/>
        <end position="154"/>
    </location>
</feature>
<sequence>MSIKFHNILTKSNNIKVVYATIALLLTYFGSWLPDFQNVMGIENAIISSTAIFGPLNGMLLGPYLGGMITFVGISAHFITSPERLEYSTFFLISPLFVVLSSIIAGFLIRQKENIVICIYSLLIVGWYLFDVGREVFYYVWFHLLILLIFILIFKQLWSRSNGIGIYTFLTLLLISLMGVLSDHLTGSIMSLLLKEIPANYYSGVIFLYPVERFLLAFAAAFIMYLIVSVVYYTLNNMNMIEGSVETDKKKTIKDYVSNDVKRVLEEEMSRK</sequence>
<feature type="transmembrane region" description="Helical" evidence="1">
    <location>
        <begin position="114"/>
        <end position="130"/>
    </location>
</feature>
<keyword evidence="1" id="KW-1133">Transmembrane helix</keyword>
<organism evidence="2 3">
    <name type="scientific">Methanosalsum natronophilum</name>
    <dbReference type="NCBI Taxonomy" id="768733"/>
    <lineage>
        <taxon>Archaea</taxon>
        <taxon>Methanobacteriati</taxon>
        <taxon>Methanobacteriota</taxon>
        <taxon>Stenosarchaea group</taxon>
        <taxon>Methanomicrobia</taxon>
        <taxon>Methanosarcinales</taxon>
        <taxon>Methanosarcinaceae</taxon>
        <taxon>Methanosalsum</taxon>
    </lineage>
</organism>